<protein>
    <submittedName>
        <fullName evidence="1">Uncharacterized protein</fullName>
    </submittedName>
</protein>
<evidence type="ECO:0000313" key="2">
    <source>
        <dbReference type="Proteomes" id="UP000521872"/>
    </source>
</evidence>
<dbReference type="AlphaFoldDB" id="A0A8H4VII9"/>
<keyword evidence="2" id="KW-1185">Reference proteome</keyword>
<sequence>MLPTESALSPETPRNSDLVQLASTLALTAPEENPQDKALDSKNTVPDWHNRQCSVPSAYQGCLAIIPDDLTMYPNEFEAFSRFFQKLQGNIHATGGQYRKMSGNSDEQKGTSVPTVSTTSMAGYLDSLVKYYTGETGPLAIIPKLGLIIPPPCVDGVRAPFFPRILNSIARTLEHPQRSVDTTPEEAPSNFIDGWTASRSSFGMNYPLPNAYCLVEAEVATIPNVYGNSATPLNQKQKTREMVSLEEWILEHIYRRVVGYLDGKGLVENSSEEGWGRDQCAEIIAWGYIEGYAEIFFRLDERSTLVITSLTMLRRNKTKRWFCLNCKERALKLVRKYPRLTIIDLGQTPHISYDHTTEA</sequence>
<reference evidence="1 2" key="1">
    <citation type="submission" date="2019-12" db="EMBL/GenBank/DDBJ databases">
        <authorList>
            <person name="Floudas D."/>
            <person name="Bentzer J."/>
            <person name="Ahren D."/>
            <person name="Johansson T."/>
            <person name="Persson P."/>
            <person name="Tunlid A."/>
        </authorList>
    </citation>
    <scope>NUCLEOTIDE SEQUENCE [LARGE SCALE GENOMIC DNA]</scope>
    <source>
        <strain evidence="1 2">CBS 102.39</strain>
    </source>
</reference>
<accession>A0A8H4VII9</accession>
<evidence type="ECO:0000313" key="1">
    <source>
        <dbReference type="EMBL" id="KAF4612101.1"/>
    </source>
</evidence>
<dbReference type="EMBL" id="JAACJL010000057">
    <property type="protein sequence ID" value="KAF4612101.1"/>
    <property type="molecule type" value="Genomic_DNA"/>
</dbReference>
<organism evidence="1 2">
    <name type="scientific">Agrocybe pediades</name>
    <dbReference type="NCBI Taxonomy" id="84607"/>
    <lineage>
        <taxon>Eukaryota</taxon>
        <taxon>Fungi</taxon>
        <taxon>Dikarya</taxon>
        <taxon>Basidiomycota</taxon>
        <taxon>Agaricomycotina</taxon>
        <taxon>Agaricomycetes</taxon>
        <taxon>Agaricomycetidae</taxon>
        <taxon>Agaricales</taxon>
        <taxon>Agaricineae</taxon>
        <taxon>Strophariaceae</taxon>
        <taxon>Agrocybe</taxon>
    </lineage>
</organism>
<dbReference type="Proteomes" id="UP000521872">
    <property type="component" value="Unassembled WGS sequence"/>
</dbReference>
<proteinExistence type="predicted"/>
<gene>
    <name evidence="1" type="ORF">D9613_003635</name>
</gene>
<name>A0A8H4VII9_9AGAR</name>
<comment type="caution">
    <text evidence="1">The sequence shown here is derived from an EMBL/GenBank/DDBJ whole genome shotgun (WGS) entry which is preliminary data.</text>
</comment>